<feature type="domain" description="LXG" evidence="3">
    <location>
        <begin position="1"/>
        <end position="236"/>
    </location>
</feature>
<proteinExistence type="inferred from homology"/>
<gene>
    <name evidence="4" type="ORF">COD09_00700</name>
</gene>
<dbReference type="PROSITE" id="PS51756">
    <property type="entry name" value="LXG"/>
    <property type="match status" value="1"/>
</dbReference>
<comment type="similarity">
    <text evidence="1">In the N-terminal section; belongs to the LXG family.</text>
</comment>
<evidence type="ECO:0000256" key="2">
    <source>
        <dbReference type="SAM" id="Coils"/>
    </source>
</evidence>
<sequence>MGFQVDLKEFLEVLAKLQKDTGKTNEQLEKAKNALNGIIQADAMQGATGKAIVDDINNNQNTVVTGLELANKSLIMEMVQTLQDFQSTTGETDENAVILEDALLQAQNKLSNLQPKKHEMDSRISNIYNSVSDLISLSMPNSQFDEKLVAASKELEDTIQKVQQFESKKEKSNAEDILNTLNKQVQMAKEVSSLSYTNPQLQAFFAQDALAKGIHEMDTQITKAEKEAKLQAEREMKKKQ</sequence>
<protein>
    <recommendedName>
        <fullName evidence="3">LXG domain-containing protein</fullName>
    </recommendedName>
</protein>
<evidence type="ECO:0000256" key="1">
    <source>
        <dbReference type="ARBA" id="ARBA00034117"/>
    </source>
</evidence>
<organism evidence="4 5">
    <name type="scientific">Bacillus cereus</name>
    <dbReference type="NCBI Taxonomy" id="1396"/>
    <lineage>
        <taxon>Bacteria</taxon>
        <taxon>Bacillati</taxon>
        <taxon>Bacillota</taxon>
        <taxon>Bacilli</taxon>
        <taxon>Bacillales</taxon>
        <taxon>Bacillaceae</taxon>
        <taxon>Bacillus</taxon>
        <taxon>Bacillus cereus group</taxon>
    </lineage>
</organism>
<dbReference type="RefSeq" id="WP_218939838.1">
    <property type="nucleotide sequence ID" value="NZ_NULO01000004.1"/>
</dbReference>
<feature type="coiled-coil region" evidence="2">
    <location>
        <begin position="148"/>
        <end position="191"/>
    </location>
</feature>
<dbReference type="Pfam" id="PF04740">
    <property type="entry name" value="LXG"/>
    <property type="match status" value="1"/>
</dbReference>
<dbReference type="EMBL" id="NULO01000004">
    <property type="protein sequence ID" value="PGT07314.1"/>
    <property type="molecule type" value="Genomic_DNA"/>
</dbReference>
<dbReference type="AlphaFoldDB" id="A0A2C1E5E8"/>
<dbReference type="InterPro" id="IPR006829">
    <property type="entry name" value="LXG_dom"/>
</dbReference>
<comment type="caution">
    <text evidence="4">The sequence shown here is derived from an EMBL/GenBank/DDBJ whole genome shotgun (WGS) entry which is preliminary data.</text>
</comment>
<evidence type="ECO:0000313" key="4">
    <source>
        <dbReference type="EMBL" id="PGT07314.1"/>
    </source>
</evidence>
<feature type="non-terminal residue" evidence="4">
    <location>
        <position position="240"/>
    </location>
</feature>
<dbReference type="Proteomes" id="UP000225872">
    <property type="component" value="Unassembled WGS sequence"/>
</dbReference>
<evidence type="ECO:0000259" key="3">
    <source>
        <dbReference type="PROSITE" id="PS51756"/>
    </source>
</evidence>
<name>A0A2C1E5E8_BACCE</name>
<accession>A0A2C1E5E8</accession>
<evidence type="ECO:0000313" key="5">
    <source>
        <dbReference type="Proteomes" id="UP000225872"/>
    </source>
</evidence>
<keyword evidence="2" id="KW-0175">Coiled coil</keyword>
<reference evidence="4 5" key="1">
    <citation type="submission" date="2017-09" db="EMBL/GenBank/DDBJ databases">
        <title>Large-scale bioinformatics analysis of Bacillus genomes uncovers conserved roles of natural products in bacterial physiology.</title>
        <authorList>
            <consortium name="Agbiome Team Llc"/>
            <person name="Bleich R.M."/>
            <person name="Grubbs K.J."/>
            <person name="Santa Maria K.C."/>
            <person name="Allen S.E."/>
            <person name="Farag S."/>
            <person name="Shank E.A."/>
            <person name="Bowers A."/>
        </authorList>
    </citation>
    <scope>NUCLEOTIDE SEQUENCE [LARGE SCALE GENOMIC DNA]</scope>
    <source>
        <strain evidence="4 5">AFS041432</strain>
    </source>
</reference>